<reference evidence="1" key="1">
    <citation type="submission" date="2020-05" db="UniProtKB">
        <authorList>
            <consortium name="EnsemblMetazoa"/>
        </authorList>
    </citation>
    <scope>IDENTIFICATION</scope>
    <source>
        <strain evidence="1">TTRI</strain>
    </source>
</reference>
<keyword evidence="2" id="KW-1185">Reference proteome</keyword>
<dbReference type="SUPFAM" id="SSF50911">
    <property type="entry name" value="Mannose 6-phosphate receptor domain"/>
    <property type="match status" value="1"/>
</dbReference>
<sequence>MRTRIEGKTGLPTLRQITDCHYQFSWPTNVICPPHMCIFNENTCEITNEEINVSYNLKKAPFANNGKITISKDKTAFILNLCDSHHKAVTDYSQSLVNLFFTSKGPCGGDGKLVYEREKKCVCVCVCLCLCDMCANGYL</sequence>
<dbReference type="EnsemblMetazoa" id="GAUT047625-RA">
    <property type="protein sequence ID" value="GAUT047625-PA"/>
    <property type="gene ID" value="GAUT047625"/>
</dbReference>
<protein>
    <submittedName>
        <fullName evidence="1">Uncharacterized protein</fullName>
    </submittedName>
</protein>
<dbReference type="VEuPathDB" id="VectorBase:GAUT047625"/>
<proteinExistence type="predicted"/>
<organism evidence="1 2">
    <name type="scientific">Glossina austeni</name>
    <name type="common">Savannah tsetse fly</name>
    <dbReference type="NCBI Taxonomy" id="7395"/>
    <lineage>
        <taxon>Eukaryota</taxon>
        <taxon>Metazoa</taxon>
        <taxon>Ecdysozoa</taxon>
        <taxon>Arthropoda</taxon>
        <taxon>Hexapoda</taxon>
        <taxon>Insecta</taxon>
        <taxon>Pterygota</taxon>
        <taxon>Neoptera</taxon>
        <taxon>Endopterygota</taxon>
        <taxon>Diptera</taxon>
        <taxon>Brachycera</taxon>
        <taxon>Muscomorpha</taxon>
        <taxon>Hippoboscoidea</taxon>
        <taxon>Glossinidae</taxon>
        <taxon>Glossina</taxon>
    </lineage>
</organism>
<evidence type="ECO:0000313" key="2">
    <source>
        <dbReference type="Proteomes" id="UP000078200"/>
    </source>
</evidence>
<dbReference type="Proteomes" id="UP000078200">
    <property type="component" value="Unassembled WGS sequence"/>
</dbReference>
<dbReference type="STRING" id="7395.A0A1A9VU19"/>
<evidence type="ECO:0000313" key="1">
    <source>
        <dbReference type="EnsemblMetazoa" id="GAUT047625-PA"/>
    </source>
</evidence>
<dbReference type="AlphaFoldDB" id="A0A1A9VU19"/>
<dbReference type="InterPro" id="IPR009011">
    <property type="entry name" value="Man6P_isomerase_rcpt-bd_dom_sf"/>
</dbReference>
<name>A0A1A9VU19_GLOAU</name>
<accession>A0A1A9VU19</accession>